<feature type="region of interest" description="Disordered" evidence="1">
    <location>
        <begin position="135"/>
        <end position="154"/>
    </location>
</feature>
<sequence length="535" mass="62517">MNENKVKMMDEEDEKMFNTKFDEPDEHELNESINVLKSRAEYLINHIPDRFITRELLFNLDEIESISSDFSSISADELEELENMHDDLIDDEIKKKTIRDLYYELIIEKNFDEKAKKIDKFIDITANDDGVDIRSDADLDENDDESSVNVDEDDFNEKPVDNLLTIMDSDEEDFDIYQKKDHLAFISDVPVYSYVSTLLGDDIECPDDENEIKDGNGCKSLKTIFEELQSGNESTYCALHAITLLFMYNNRELNDNEVPIEQEITDTINNLNNNTIKPADELYSQIKGCVVVSKGLGILILEISMFDIVRILNSVRWSSMAQTIITMRVLSNVCFIKSRFSFFMTCRAYFDENDTRTFPDPEKLDKRIERNDKKYLSRVQKYLGEISNKIGYTISLMSHQAKTHLCGIVELPPCAAEHLPSVQLIEWSLKIPYLKRWSDLVDDYMVPDQFYDHTQDSYPAGADMFNLRNLYIMDEFKDYLPLFYRNGFRPKFNESILPQIIVPEVCRTEAEEVFKDKPLIFIENKDEQRNFNEFQ</sequence>
<reference evidence="2 3" key="1">
    <citation type="submission" date="2022-12" db="EMBL/GenBank/DDBJ databases">
        <title>Chromosome-level genome assembly of true bugs.</title>
        <authorList>
            <person name="Ma L."/>
            <person name="Li H."/>
        </authorList>
    </citation>
    <scope>NUCLEOTIDE SEQUENCE [LARGE SCALE GENOMIC DNA]</scope>
    <source>
        <strain evidence="2">Lab_2022b</strain>
    </source>
</reference>
<comment type="caution">
    <text evidence="2">The sequence shown here is derived from an EMBL/GenBank/DDBJ whole genome shotgun (WGS) entry which is preliminary data.</text>
</comment>
<evidence type="ECO:0000256" key="1">
    <source>
        <dbReference type="SAM" id="MobiDB-lite"/>
    </source>
</evidence>
<organism evidence="2 3">
    <name type="scientific">Rhynocoris fuscipes</name>
    <dbReference type="NCBI Taxonomy" id="488301"/>
    <lineage>
        <taxon>Eukaryota</taxon>
        <taxon>Metazoa</taxon>
        <taxon>Ecdysozoa</taxon>
        <taxon>Arthropoda</taxon>
        <taxon>Hexapoda</taxon>
        <taxon>Insecta</taxon>
        <taxon>Pterygota</taxon>
        <taxon>Neoptera</taxon>
        <taxon>Paraneoptera</taxon>
        <taxon>Hemiptera</taxon>
        <taxon>Heteroptera</taxon>
        <taxon>Panheteroptera</taxon>
        <taxon>Cimicomorpha</taxon>
        <taxon>Reduviidae</taxon>
        <taxon>Harpactorinae</taxon>
        <taxon>Harpactorini</taxon>
        <taxon>Rhynocoris</taxon>
    </lineage>
</organism>
<gene>
    <name evidence="2" type="ORF">O3M35_003011</name>
</gene>
<accession>A0AAW1CIN4</accession>
<dbReference type="AlphaFoldDB" id="A0AAW1CIN4"/>
<dbReference type="Proteomes" id="UP001461498">
    <property type="component" value="Unassembled WGS sequence"/>
</dbReference>
<proteinExistence type="predicted"/>
<keyword evidence="3" id="KW-1185">Reference proteome</keyword>
<feature type="compositionally biased region" description="Acidic residues" evidence="1">
    <location>
        <begin position="138"/>
        <end position="154"/>
    </location>
</feature>
<protein>
    <submittedName>
        <fullName evidence="2">Uncharacterized protein</fullName>
    </submittedName>
</protein>
<dbReference type="EMBL" id="JAPXFL010000012">
    <property type="protein sequence ID" value="KAK9498361.1"/>
    <property type="molecule type" value="Genomic_DNA"/>
</dbReference>
<evidence type="ECO:0000313" key="3">
    <source>
        <dbReference type="Proteomes" id="UP001461498"/>
    </source>
</evidence>
<name>A0AAW1CIN4_9HEMI</name>
<evidence type="ECO:0000313" key="2">
    <source>
        <dbReference type="EMBL" id="KAK9498361.1"/>
    </source>
</evidence>